<feature type="compositionally biased region" description="Low complexity" evidence="3">
    <location>
        <begin position="134"/>
        <end position="155"/>
    </location>
</feature>
<evidence type="ECO:0000256" key="1">
    <source>
        <dbReference type="ARBA" id="ARBA00004370"/>
    </source>
</evidence>
<feature type="compositionally biased region" description="Basic and acidic residues" evidence="3">
    <location>
        <begin position="40"/>
        <end position="51"/>
    </location>
</feature>
<dbReference type="PANTHER" id="PTHR37042">
    <property type="entry name" value="OUTER MEMBRANE PROTEIN RV1973"/>
    <property type="match status" value="1"/>
</dbReference>
<comment type="caution">
    <text evidence="5">The sequence shown here is derived from an EMBL/GenBank/DDBJ whole genome shotgun (WGS) entry which is preliminary data.</text>
</comment>
<keyword evidence="6" id="KW-1185">Reference proteome</keyword>
<evidence type="ECO:0000313" key="5">
    <source>
        <dbReference type="EMBL" id="MEJ2868369.1"/>
    </source>
</evidence>
<feature type="region of interest" description="Disordered" evidence="3">
    <location>
        <begin position="1"/>
        <end position="178"/>
    </location>
</feature>
<gene>
    <name evidence="5" type="ORF">WCD74_11360</name>
</gene>
<feature type="transmembrane region" description="Helical" evidence="4">
    <location>
        <begin position="198"/>
        <end position="222"/>
    </location>
</feature>
<keyword evidence="2 4" id="KW-0472">Membrane</keyword>
<dbReference type="SUPFAM" id="SSF54427">
    <property type="entry name" value="NTF2-like"/>
    <property type="match status" value="1"/>
</dbReference>
<dbReference type="InterPro" id="IPR032710">
    <property type="entry name" value="NTF2-like_dom_sf"/>
</dbReference>
<evidence type="ECO:0008006" key="7">
    <source>
        <dbReference type="Google" id="ProtNLM"/>
    </source>
</evidence>
<feature type="compositionally biased region" description="Low complexity" evidence="3">
    <location>
        <begin position="1"/>
        <end position="15"/>
    </location>
</feature>
<keyword evidence="4" id="KW-1133">Transmembrane helix</keyword>
<feature type="compositionally biased region" description="Acidic residues" evidence="3">
    <location>
        <begin position="108"/>
        <end position="119"/>
    </location>
</feature>
<feature type="compositionally biased region" description="Low complexity" evidence="3">
    <location>
        <begin position="63"/>
        <end position="91"/>
    </location>
</feature>
<evidence type="ECO:0000256" key="3">
    <source>
        <dbReference type="SAM" id="MobiDB-lite"/>
    </source>
</evidence>
<evidence type="ECO:0000256" key="4">
    <source>
        <dbReference type="SAM" id="Phobius"/>
    </source>
</evidence>
<dbReference type="Proteomes" id="UP001385809">
    <property type="component" value="Unassembled WGS sequence"/>
</dbReference>
<dbReference type="PANTHER" id="PTHR37042:SF4">
    <property type="entry name" value="OUTER MEMBRANE PROTEIN RV1973"/>
    <property type="match status" value="1"/>
</dbReference>
<dbReference type="RefSeq" id="WP_337694955.1">
    <property type="nucleotide sequence ID" value="NZ_JBBEGN010000004.1"/>
</dbReference>
<reference evidence="5 6" key="1">
    <citation type="submission" date="2024-03" db="EMBL/GenBank/DDBJ databases">
        <title>Actinomycetospora sp. OC33-EN08, a novel actinomycete isolated from wild orchid (Aerides multiflora).</title>
        <authorList>
            <person name="Suriyachadkun C."/>
        </authorList>
    </citation>
    <scope>NUCLEOTIDE SEQUENCE [LARGE SCALE GENOMIC DNA]</scope>
    <source>
        <strain evidence="5 6">OC33-EN08</strain>
    </source>
</reference>
<protein>
    <recommendedName>
        <fullName evidence="7">Mce-associated membrane protein</fullName>
    </recommendedName>
</protein>
<evidence type="ECO:0000256" key="2">
    <source>
        <dbReference type="ARBA" id="ARBA00023136"/>
    </source>
</evidence>
<proteinExistence type="predicted"/>
<comment type="subcellular location">
    <subcellularLocation>
        <location evidence="1">Membrane</location>
    </subcellularLocation>
</comment>
<accession>A0ABU8MM32</accession>
<keyword evidence="4" id="KW-0812">Transmembrane</keyword>
<name>A0ABU8MM32_9PSEU</name>
<evidence type="ECO:0000313" key="6">
    <source>
        <dbReference type="Proteomes" id="UP001385809"/>
    </source>
</evidence>
<sequence>MPPRTRATTTTAPAGRRPKVAGLRDPRRRGVTSESPVADRATDDVVDHEAVEPGPAPEAVEGDATSAPDDEPTATTATTASAATDQPATTDGPASAAGTPVVANTSGDPDDSVDPDDAGDAPSRPTPKGRRTGRTMTPAAPSAAAAPTGRRGGTAVLDRPAPARPSRPGTEAGPSRLARALASTTRPVAALGATPKRLVTTLVVVLVLSLGLGTWALVAALADRAEGTPYANQAVVDVGGTAEVVGQSRTAIEQILSYDFTKLDDSVNAVRTQATGEFGSQYLAVFEQTIRRPATDQKLRQTASVLNIGVQQLSGDRATLLALVQFTAERTTNGQTTNAPGLLTVQVVKEDGRWKLSELTPV</sequence>
<dbReference type="EMBL" id="JBBEGN010000004">
    <property type="protein sequence ID" value="MEJ2868369.1"/>
    <property type="molecule type" value="Genomic_DNA"/>
</dbReference>
<organism evidence="5 6">
    <name type="scientific">Actinomycetospora aurantiaca</name>
    <dbReference type="NCBI Taxonomy" id="3129233"/>
    <lineage>
        <taxon>Bacteria</taxon>
        <taxon>Bacillati</taxon>
        <taxon>Actinomycetota</taxon>
        <taxon>Actinomycetes</taxon>
        <taxon>Pseudonocardiales</taxon>
        <taxon>Pseudonocardiaceae</taxon>
        <taxon>Actinomycetospora</taxon>
    </lineage>
</organism>